<dbReference type="InterPro" id="IPR052917">
    <property type="entry name" value="Stress-Dev_Protein"/>
</dbReference>
<dbReference type="EMBL" id="LVKK01000071">
    <property type="protein sequence ID" value="OAG37452.1"/>
    <property type="molecule type" value="Genomic_DNA"/>
</dbReference>
<dbReference type="InterPro" id="IPR038725">
    <property type="entry name" value="YdaG_split_barrel_FMN-bd"/>
</dbReference>
<evidence type="ECO:0000313" key="4">
    <source>
        <dbReference type="Proteomes" id="UP000077002"/>
    </source>
</evidence>
<dbReference type="Proteomes" id="UP000077002">
    <property type="component" value="Unassembled WGS sequence"/>
</dbReference>
<organism evidence="3 4">
    <name type="scientific">Fonsecaea monophora</name>
    <dbReference type="NCBI Taxonomy" id="254056"/>
    <lineage>
        <taxon>Eukaryota</taxon>
        <taxon>Fungi</taxon>
        <taxon>Dikarya</taxon>
        <taxon>Ascomycota</taxon>
        <taxon>Pezizomycotina</taxon>
        <taxon>Eurotiomycetes</taxon>
        <taxon>Chaetothyriomycetidae</taxon>
        <taxon>Chaetothyriales</taxon>
        <taxon>Herpotrichiellaceae</taxon>
        <taxon>Fonsecaea</taxon>
    </lineage>
</organism>
<proteinExistence type="predicted"/>
<dbReference type="SUPFAM" id="SSF50475">
    <property type="entry name" value="FMN-binding split barrel"/>
    <property type="match status" value="1"/>
</dbReference>
<feature type="domain" description="General stress protein FMN-binding split barrel" evidence="2">
    <location>
        <begin position="30"/>
        <end position="182"/>
    </location>
</feature>
<sequence>MPEALDPKEVQSGVDPSVAKQYDDQTPKADQWKELYELIDGKQTSMLNTYREGVGPVGRSMAVAKRSGPDILYLANKDSQKFQDLDKNKEVQITIQDSKTQDWISISGTATTASNDDPRIKELYSSTVSAWFGDLKDGVHDGTWKDPRMSLIEIKSKYIVYWKKETSSLGFLKEVGTAALTGGVAQTGVHRELTEEDIKNERV</sequence>
<protein>
    <recommendedName>
        <fullName evidence="2">General stress protein FMN-binding split barrel domain-containing protein</fullName>
    </recommendedName>
</protein>
<dbReference type="Pfam" id="PF16242">
    <property type="entry name" value="Pyrid_ox_like"/>
    <property type="match status" value="1"/>
</dbReference>
<name>A0A177F2B6_9EURO</name>
<evidence type="ECO:0000313" key="3">
    <source>
        <dbReference type="EMBL" id="OAG37452.1"/>
    </source>
</evidence>
<dbReference type="Gene3D" id="2.30.110.10">
    <property type="entry name" value="Electron Transport, Fmn-binding Protein, Chain A"/>
    <property type="match status" value="1"/>
</dbReference>
<dbReference type="RefSeq" id="XP_022509404.1">
    <property type="nucleotide sequence ID" value="XM_022658251.1"/>
</dbReference>
<gene>
    <name evidence="3" type="ORF">AYO21_08306</name>
</gene>
<dbReference type="PANTHER" id="PTHR34818">
    <property type="entry name" value="PROTEIN BLI-3"/>
    <property type="match status" value="1"/>
</dbReference>
<dbReference type="AlphaFoldDB" id="A0A177F2B6"/>
<keyword evidence="4" id="KW-1185">Reference proteome</keyword>
<dbReference type="GeneID" id="34603451"/>
<evidence type="ECO:0000259" key="2">
    <source>
        <dbReference type="Pfam" id="PF16242"/>
    </source>
</evidence>
<feature type="region of interest" description="Disordered" evidence="1">
    <location>
        <begin position="1"/>
        <end position="26"/>
    </location>
</feature>
<reference evidence="3 4" key="1">
    <citation type="submission" date="2016-03" db="EMBL/GenBank/DDBJ databases">
        <title>Draft genome sequence of the Fonsecaea monophora CBS 269.37.</title>
        <authorList>
            <person name="Bombassaro A."/>
            <person name="Vinicius W.A."/>
            <person name="De Hoog S."/>
            <person name="Sun J."/>
            <person name="Souza E.M."/>
            <person name="Raittz R.T."/>
            <person name="Costa F."/>
            <person name="Leao A.C."/>
            <person name="Tadra-Sfeir M.Z."/>
            <person name="Baura V."/>
            <person name="Balsanelli E."/>
            <person name="Pedrosa F.O."/>
            <person name="Moreno L.F."/>
            <person name="Steffens M.B."/>
            <person name="Xi L."/>
            <person name="Bocca A.L."/>
            <person name="Felipe M.S."/>
            <person name="Teixeira M."/>
            <person name="Telles Filho F.Q."/>
            <person name="Azevedo C.M."/>
            <person name="Gomes R."/>
            <person name="Vicente V.A."/>
        </authorList>
    </citation>
    <scope>NUCLEOTIDE SEQUENCE [LARGE SCALE GENOMIC DNA]</scope>
    <source>
        <strain evidence="3 4">CBS 269.37</strain>
    </source>
</reference>
<dbReference type="OrthoDB" id="434253at2759"/>
<accession>A0A177F2B6</accession>
<comment type="caution">
    <text evidence="3">The sequence shown here is derived from an EMBL/GenBank/DDBJ whole genome shotgun (WGS) entry which is preliminary data.</text>
</comment>
<evidence type="ECO:0000256" key="1">
    <source>
        <dbReference type="SAM" id="MobiDB-lite"/>
    </source>
</evidence>
<dbReference type="PANTHER" id="PTHR34818:SF1">
    <property type="entry name" value="PROTEIN BLI-3"/>
    <property type="match status" value="1"/>
</dbReference>
<dbReference type="InterPro" id="IPR012349">
    <property type="entry name" value="Split_barrel_FMN-bd"/>
</dbReference>